<evidence type="ECO:0000256" key="1">
    <source>
        <dbReference type="SAM" id="MobiDB-lite"/>
    </source>
</evidence>
<evidence type="ECO:0000313" key="4">
    <source>
        <dbReference type="EMBL" id="MBB5039554.1"/>
    </source>
</evidence>
<name>A0A7W7YNX7_9BACT</name>
<organism evidence="4 5">
    <name type="scientific">Prosthecobacter dejongeii</name>
    <dbReference type="NCBI Taxonomy" id="48465"/>
    <lineage>
        <taxon>Bacteria</taxon>
        <taxon>Pseudomonadati</taxon>
        <taxon>Verrucomicrobiota</taxon>
        <taxon>Verrucomicrobiia</taxon>
        <taxon>Verrucomicrobiales</taxon>
        <taxon>Verrucomicrobiaceae</taxon>
        <taxon>Prosthecobacter</taxon>
    </lineage>
</organism>
<dbReference type="InterPro" id="IPR018392">
    <property type="entry name" value="LysM"/>
</dbReference>
<dbReference type="SMART" id="SM00257">
    <property type="entry name" value="LysM"/>
    <property type="match status" value="4"/>
</dbReference>
<dbReference type="Proteomes" id="UP000534294">
    <property type="component" value="Unassembled WGS sequence"/>
</dbReference>
<feature type="compositionally biased region" description="Basic and acidic residues" evidence="1">
    <location>
        <begin position="123"/>
        <end position="137"/>
    </location>
</feature>
<feature type="domain" description="LysM" evidence="3">
    <location>
        <begin position="162"/>
        <end position="205"/>
    </location>
</feature>
<dbReference type="PANTHER" id="PTHR33734:SF22">
    <property type="entry name" value="MEMBRANE-BOUND LYTIC MUREIN TRANSGLYCOSYLASE D"/>
    <property type="match status" value="1"/>
</dbReference>
<feature type="domain" description="LysM" evidence="3">
    <location>
        <begin position="406"/>
        <end position="450"/>
    </location>
</feature>
<feature type="compositionally biased region" description="Polar residues" evidence="1">
    <location>
        <begin position="104"/>
        <end position="117"/>
    </location>
</feature>
<feature type="domain" description="LysM" evidence="3">
    <location>
        <begin position="221"/>
        <end position="265"/>
    </location>
</feature>
<dbReference type="SUPFAM" id="SSF54106">
    <property type="entry name" value="LysM domain"/>
    <property type="match status" value="3"/>
</dbReference>
<evidence type="ECO:0000259" key="3">
    <source>
        <dbReference type="PROSITE" id="PS51782"/>
    </source>
</evidence>
<reference evidence="4 5" key="1">
    <citation type="submission" date="2020-08" db="EMBL/GenBank/DDBJ databases">
        <title>Genomic Encyclopedia of Type Strains, Phase IV (KMG-IV): sequencing the most valuable type-strain genomes for metagenomic binning, comparative biology and taxonomic classification.</title>
        <authorList>
            <person name="Goeker M."/>
        </authorList>
    </citation>
    <scope>NUCLEOTIDE SEQUENCE [LARGE SCALE GENOMIC DNA]</scope>
    <source>
        <strain evidence="4 5">DSM 12251</strain>
    </source>
</reference>
<dbReference type="CDD" id="cd00118">
    <property type="entry name" value="LysM"/>
    <property type="match status" value="3"/>
</dbReference>
<gene>
    <name evidence="4" type="ORF">HNQ64_003829</name>
</gene>
<dbReference type="Pfam" id="PF01476">
    <property type="entry name" value="LysM"/>
    <property type="match status" value="4"/>
</dbReference>
<dbReference type="PROSITE" id="PS51782">
    <property type="entry name" value="LYSM"/>
    <property type="match status" value="4"/>
</dbReference>
<evidence type="ECO:0000256" key="2">
    <source>
        <dbReference type="SAM" id="SignalP"/>
    </source>
</evidence>
<feature type="region of interest" description="Disordered" evidence="1">
    <location>
        <begin position="333"/>
        <end position="402"/>
    </location>
</feature>
<keyword evidence="2" id="KW-0732">Signal</keyword>
<dbReference type="PANTHER" id="PTHR33734">
    <property type="entry name" value="LYSM DOMAIN-CONTAINING GPI-ANCHORED PROTEIN 2"/>
    <property type="match status" value="1"/>
</dbReference>
<feature type="domain" description="LysM" evidence="3">
    <location>
        <begin position="290"/>
        <end position="334"/>
    </location>
</feature>
<keyword evidence="5" id="KW-1185">Reference proteome</keyword>
<feature type="region of interest" description="Disordered" evidence="1">
    <location>
        <begin position="263"/>
        <end position="293"/>
    </location>
</feature>
<sequence>MKAKPAVFFAKHPRWAILALMFSVSLAQAQSPGAPGAVQQPYYRQPGSAYVPPGTTQRTPQARLPAGPAPARTQGYQPGFGTPPPNQAPSSYKPPTIKGASVSKPKSSVTKNTQSKPVSLESKVARLEKNDAHQDRRLSSLERGQGMTTIEGGESYLPETGKTYTVRPGDTLWRIADKHSTSINAIKSANRLSGETISVGQTIRIPGHGNAAVFAESNSASSHTVRPGDTFSQIAHAHGVSQDALARANPSAYPDRLLVGERLTIPGKGSNSSGKRASAGSSVASAPSSRSHLVKRGESLGAIAKMHGVSTASVAAANKLKNSNLIEPGQRLIIPGGGAARPAPPSPTYPAADSDTVPLPGASLMAAQPEPSAPSPSPAPALAPAPAYEPLPKPAPPTSSNRRGIVAYRLERGDDINTVAALFNTTPEKIREMNKLPADRKLKEGEEVVVPSLGAVSLN</sequence>
<accession>A0A7W7YNX7</accession>
<feature type="chain" id="PRO_5031194390" evidence="2">
    <location>
        <begin position="30"/>
        <end position="459"/>
    </location>
</feature>
<dbReference type="Gene3D" id="3.10.350.10">
    <property type="entry name" value="LysM domain"/>
    <property type="match status" value="4"/>
</dbReference>
<dbReference type="EMBL" id="JACHIF010000009">
    <property type="protein sequence ID" value="MBB5039554.1"/>
    <property type="molecule type" value="Genomic_DNA"/>
</dbReference>
<feature type="signal peptide" evidence="2">
    <location>
        <begin position="1"/>
        <end position="29"/>
    </location>
</feature>
<proteinExistence type="predicted"/>
<evidence type="ECO:0000313" key="5">
    <source>
        <dbReference type="Proteomes" id="UP000534294"/>
    </source>
</evidence>
<feature type="compositionally biased region" description="Pro residues" evidence="1">
    <location>
        <begin position="371"/>
        <end position="397"/>
    </location>
</feature>
<feature type="compositionally biased region" description="Low complexity" evidence="1">
    <location>
        <begin position="267"/>
        <end position="291"/>
    </location>
</feature>
<comment type="caution">
    <text evidence="4">The sequence shown here is derived from an EMBL/GenBank/DDBJ whole genome shotgun (WGS) entry which is preliminary data.</text>
</comment>
<dbReference type="InterPro" id="IPR036779">
    <property type="entry name" value="LysM_dom_sf"/>
</dbReference>
<dbReference type="RefSeq" id="WP_184211447.1">
    <property type="nucleotide sequence ID" value="NZ_JACHIF010000009.1"/>
</dbReference>
<feature type="region of interest" description="Disordered" evidence="1">
    <location>
        <begin position="31"/>
        <end position="137"/>
    </location>
</feature>
<protein>
    <submittedName>
        <fullName evidence="4">LysM repeat protein</fullName>
    </submittedName>
</protein>
<dbReference type="AlphaFoldDB" id="A0A7W7YNX7"/>